<dbReference type="AlphaFoldDB" id="A0A060LU22"/>
<dbReference type="HOGENOM" id="CLU_201612_0_0_9"/>
<name>A0A060LU22_9BACI</name>
<keyword evidence="1" id="KW-0812">Transmembrane</keyword>
<dbReference type="KEGG" id="ble:BleG1_0892"/>
<feature type="transmembrane region" description="Helical" evidence="1">
    <location>
        <begin position="6"/>
        <end position="26"/>
    </location>
</feature>
<dbReference type="EMBL" id="CP003923">
    <property type="protein sequence ID" value="AIC93500.1"/>
    <property type="molecule type" value="Genomic_DNA"/>
</dbReference>
<sequence>MGDFPWWVLIPLAAILFPVFTTLINNRMKLKELEMRQGAGPEFDEIDQKLDQILARLDALEERKEQEKE</sequence>
<keyword evidence="1" id="KW-1133">Transmembrane helix</keyword>
<dbReference type="PATRIC" id="fig|1246626.3.peg.897"/>
<accession>A0A060LU22</accession>
<dbReference type="OrthoDB" id="2886039at2"/>
<protein>
    <submittedName>
        <fullName evidence="2">Uncharacterized protein</fullName>
    </submittedName>
</protein>
<keyword evidence="1" id="KW-0472">Membrane</keyword>
<dbReference type="eggNOG" id="ENOG5032JPC">
    <property type="taxonomic scope" value="Bacteria"/>
</dbReference>
<proteinExistence type="predicted"/>
<gene>
    <name evidence="2" type="ORF">BleG1_0892</name>
</gene>
<keyword evidence="3" id="KW-1185">Reference proteome</keyword>
<organism evidence="2 3">
    <name type="scientific">Shouchella lehensis G1</name>
    <dbReference type="NCBI Taxonomy" id="1246626"/>
    <lineage>
        <taxon>Bacteria</taxon>
        <taxon>Bacillati</taxon>
        <taxon>Bacillota</taxon>
        <taxon>Bacilli</taxon>
        <taxon>Bacillales</taxon>
        <taxon>Bacillaceae</taxon>
        <taxon>Shouchella</taxon>
    </lineage>
</organism>
<dbReference type="RefSeq" id="WP_038477653.1">
    <property type="nucleotide sequence ID" value="NZ_CP003923.1"/>
</dbReference>
<dbReference type="STRING" id="1246626.BleG1_0892"/>
<evidence type="ECO:0000256" key="1">
    <source>
        <dbReference type="SAM" id="Phobius"/>
    </source>
</evidence>
<reference evidence="2 3" key="1">
    <citation type="journal article" date="2014" name="Gene">
        <title>A comparative genomic analysis of the alkalitolerant soil bacterium Bacillus lehensis G1.</title>
        <authorList>
            <person name="Noor Y.M."/>
            <person name="Samsulrizal N.H."/>
            <person name="Jema'on N.A."/>
            <person name="Low K.O."/>
            <person name="Ramli A.N."/>
            <person name="Alias N.I."/>
            <person name="Damis S.I."/>
            <person name="Fuzi S.F."/>
            <person name="Isa M.N."/>
            <person name="Murad A.M."/>
            <person name="Raih M.F."/>
            <person name="Bakar F.D."/>
            <person name="Najimudin N."/>
            <person name="Mahadi N.M."/>
            <person name="Illias R.M."/>
        </authorList>
    </citation>
    <scope>NUCLEOTIDE SEQUENCE [LARGE SCALE GENOMIC DNA]</scope>
    <source>
        <strain evidence="2 3">G1</strain>
    </source>
</reference>
<evidence type="ECO:0000313" key="2">
    <source>
        <dbReference type="EMBL" id="AIC93500.1"/>
    </source>
</evidence>
<evidence type="ECO:0000313" key="3">
    <source>
        <dbReference type="Proteomes" id="UP000027142"/>
    </source>
</evidence>
<dbReference type="Proteomes" id="UP000027142">
    <property type="component" value="Chromosome"/>
</dbReference>